<accession>A0A7C8QSP5</accession>
<dbReference type="AlphaFoldDB" id="A0A7C8QSP5"/>
<dbReference type="Proteomes" id="UP000472727">
    <property type="component" value="Unassembled WGS sequence"/>
</dbReference>
<evidence type="ECO:0000313" key="2">
    <source>
        <dbReference type="EMBL" id="KAF3225094.1"/>
    </source>
</evidence>
<comment type="caution">
    <text evidence="2">The sequence shown here is derived from an EMBL/GenBank/DDBJ whole genome shotgun (WGS) entry which is preliminary data.</text>
</comment>
<protein>
    <submittedName>
        <fullName evidence="2">Uncharacterized protein</fullName>
    </submittedName>
</protein>
<feature type="compositionally biased region" description="Polar residues" evidence="1">
    <location>
        <begin position="93"/>
        <end position="103"/>
    </location>
</feature>
<evidence type="ECO:0000256" key="1">
    <source>
        <dbReference type="SAM" id="MobiDB-lite"/>
    </source>
</evidence>
<gene>
    <name evidence="2" type="ORF">TWF106_002974</name>
</gene>
<evidence type="ECO:0000313" key="3">
    <source>
        <dbReference type="Proteomes" id="UP000472727"/>
    </source>
</evidence>
<organism evidence="2 3">
    <name type="scientific">Orbilia oligospora</name>
    <name type="common">Nematode-trapping fungus</name>
    <name type="synonym">Arthrobotrys oligospora</name>
    <dbReference type="NCBI Taxonomy" id="2813651"/>
    <lineage>
        <taxon>Eukaryota</taxon>
        <taxon>Fungi</taxon>
        <taxon>Dikarya</taxon>
        <taxon>Ascomycota</taxon>
        <taxon>Pezizomycotina</taxon>
        <taxon>Orbiliomycetes</taxon>
        <taxon>Orbiliales</taxon>
        <taxon>Orbiliaceae</taxon>
        <taxon>Orbilia</taxon>
    </lineage>
</organism>
<name>A0A7C8QSP5_ORBOL</name>
<proteinExistence type="predicted"/>
<dbReference type="EMBL" id="WIWS01000016">
    <property type="protein sequence ID" value="KAF3225094.1"/>
    <property type="molecule type" value="Genomic_DNA"/>
</dbReference>
<reference evidence="2 3" key="1">
    <citation type="submission" date="2019-06" db="EMBL/GenBank/DDBJ databases">
        <authorList>
            <person name="Palmer J.M."/>
        </authorList>
    </citation>
    <scope>NUCLEOTIDE SEQUENCE [LARGE SCALE GENOMIC DNA]</scope>
    <source>
        <strain evidence="2 3">TWF106</strain>
    </source>
</reference>
<feature type="region of interest" description="Disordered" evidence="1">
    <location>
        <begin position="64"/>
        <end position="103"/>
    </location>
</feature>
<sequence>MCTRKIKRCFHYKYFGIVDVKHCPGRNANLFGACVGWLAERTWYIECPACCRLGSPSENHILVDTDQPGLIDSSSGETSCHGPGSDDLDSRSGEATTEWSPLD</sequence>